<reference evidence="1" key="1">
    <citation type="journal article" date="2020" name="Cell">
        <title>Large-Scale Comparative Analyses of Tick Genomes Elucidate Their Genetic Diversity and Vector Capacities.</title>
        <authorList>
            <consortium name="Tick Genome and Microbiome Consortium (TIGMIC)"/>
            <person name="Jia N."/>
            <person name="Wang J."/>
            <person name="Shi W."/>
            <person name="Du L."/>
            <person name="Sun Y."/>
            <person name="Zhan W."/>
            <person name="Jiang J.F."/>
            <person name="Wang Q."/>
            <person name="Zhang B."/>
            <person name="Ji P."/>
            <person name="Bell-Sakyi L."/>
            <person name="Cui X.M."/>
            <person name="Yuan T.T."/>
            <person name="Jiang B.G."/>
            <person name="Yang W.F."/>
            <person name="Lam T.T."/>
            <person name="Chang Q.C."/>
            <person name="Ding S.J."/>
            <person name="Wang X.J."/>
            <person name="Zhu J.G."/>
            <person name="Ruan X.D."/>
            <person name="Zhao L."/>
            <person name="Wei J.T."/>
            <person name="Ye R.Z."/>
            <person name="Que T.C."/>
            <person name="Du C.H."/>
            <person name="Zhou Y.H."/>
            <person name="Cheng J.X."/>
            <person name="Dai P.F."/>
            <person name="Guo W.B."/>
            <person name="Han X.H."/>
            <person name="Huang E.J."/>
            <person name="Li L.F."/>
            <person name="Wei W."/>
            <person name="Gao Y.C."/>
            <person name="Liu J.Z."/>
            <person name="Shao H.Z."/>
            <person name="Wang X."/>
            <person name="Wang C.C."/>
            <person name="Yang T.C."/>
            <person name="Huo Q.B."/>
            <person name="Li W."/>
            <person name="Chen H.Y."/>
            <person name="Chen S.E."/>
            <person name="Zhou L.G."/>
            <person name="Ni X.B."/>
            <person name="Tian J.H."/>
            <person name="Sheng Y."/>
            <person name="Liu T."/>
            <person name="Pan Y.S."/>
            <person name="Xia L.Y."/>
            <person name="Li J."/>
            <person name="Zhao F."/>
            <person name="Cao W.C."/>
        </authorList>
    </citation>
    <scope>NUCLEOTIDE SEQUENCE</scope>
    <source>
        <strain evidence="1">Rmic-2018</strain>
    </source>
</reference>
<comment type="caution">
    <text evidence="1">The sequence shown here is derived from an EMBL/GenBank/DDBJ whole genome shotgun (WGS) entry which is preliminary data.</text>
</comment>
<proteinExistence type="predicted"/>
<accession>A0A9J6EZ47</accession>
<dbReference type="Proteomes" id="UP000821866">
    <property type="component" value="Chromosome 1"/>
</dbReference>
<reference evidence="1" key="2">
    <citation type="submission" date="2021-09" db="EMBL/GenBank/DDBJ databases">
        <authorList>
            <person name="Jia N."/>
            <person name="Wang J."/>
            <person name="Shi W."/>
            <person name="Du L."/>
            <person name="Sun Y."/>
            <person name="Zhan W."/>
            <person name="Jiang J."/>
            <person name="Wang Q."/>
            <person name="Zhang B."/>
            <person name="Ji P."/>
            <person name="Sakyi L.B."/>
            <person name="Cui X."/>
            <person name="Yuan T."/>
            <person name="Jiang B."/>
            <person name="Yang W."/>
            <person name="Lam T.T.-Y."/>
            <person name="Chang Q."/>
            <person name="Ding S."/>
            <person name="Wang X."/>
            <person name="Zhu J."/>
            <person name="Ruan X."/>
            <person name="Zhao L."/>
            <person name="Wei J."/>
            <person name="Que T."/>
            <person name="Du C."/>
            <person name="Cheng J."/>
            <person name="Dai P."/>
            <person name="Han X."/>
            <person name="Huang E."/>
            <person name="Gao Y."/>
            <person name="Liu J."/>
            <person name="Shao H."/>
            <person name="Ye R."/>
            <person name="Li L."/>
            <person name="Wei W."/>
            <person name="Wang X."/>
            <person name="Wang C."/>
            <person name="Huo Q."/>
            <person name="Li W."/>
            <person name="Guo W."/>
            <person name="Chen H."/>
            <person name="Chen S."/>
            <person name="Zhou L."/>
            <person name="Zhou L."/>
            <person name="Ni X."/>
            <person name="Tian J."/>
            <person name="Zhou Y."/>
            <person name="Sheng Y."/>
            <person name="Liu T."/>
            <person name="Pan Y."/>
            <person name="Xia L."/>
            <person name="Li J."/>
            <person name="Zhao F."/>
            <person name="Cao W."/>
        </authorList>
    </citation>
    <scope>NUCLEOTIDE SEQUENCE</scope>
    <source>
        <strain evidence="1">Rmic-2018</strain>
        <tissue evidence="1">Larvae</tissue>
    </source>
</reference>
<keyword evidence="2" id="KW-1185">Reference proteome</keyword>
<dbReference type="AlphaFoldDB" id="A0A9J6EZ47"/>
<protein>
    <submittedName>
        <fullName evidence="1">Uncharacterized protein</fullName>
    </submittedName>
</protein>
<gene>
    <name evidence="1" type="ORF">HPB51_008800</name>
</gene>
<dbReference type="EMBL" id="JABSTU010000001">
    <property type="protein sequence ID" value="KAH8039798.1"/>
    <property type="molecule type" value="Genomic_DNA"/>
</dbReference>
<organism evidence="1 2">
    <name type="scientific">Rhipicephalus microplus</name>
    <name type="common">Cattle tick</name>
    <name type="synonym">Boophilus microplus</name>
    <dbReference type="NCBI Taxonomy" id="6941"/>
    <lineage>
        <taxon>Eukaryota</taxon>
        <taxon>Metazoa</taxon>
        <taxon>Ecdysozoa</taxon>
        <taxon>Arthropoda</taxon>
        <taxon>Chelicerata</taxon>
        <taxon>Arachnida</taxon>
        <taxon>Acari</taxon>
        <taxon>Parasitiformes</taxon>
        <taxon>Ixodida</taxon>
        <taxon>Ixodoidea</taxon>
        <taxon>Ixodidae</taxon>
        <taxon>Rhipicephalinae</taxon>
        <taxon>Rhipicephalus</taxon>
        <taxon>Boophilus</taxon>
    </lineage>
</organism>
<evidence type="ECO:0000313" key="2">
    <source>
        <dbReference type="Proteomes" id="UP000821866"/>
    </source>
</evidence>
<evidence type="ECO:0000313" key="1">
    <source>
        <dbReference type="EMBL" id="KAH8039798.1"/>
    </source>
</evidence>
<sequence>MLLDIRFEWLTKIDIYQAIEMLAASWQEVKADAVANCFVKAQLSVVTESGVDEEEPQEPSNPSDISKAWDTLRANAGEPDEVILDDFLYADRDAVSTE</sequence>
<name>A0A9J6EZ47_RHIMP</name>